<evidence type="ECO:0000313" key="3">
    <source>
        <dbReference type="Proteomes" id="UP001317629"/>
    </source>
</evidence>
<reference evidence="2 3" key="1">
    <citation type="journal article" date="2023" name="Int. J. Syst. Evol. Microbiol.">
        <title>Methylocystis iwaonis sp. nov., a type II methane-oxidizing bacterium from surface soil of a rice paddy field in Japan, and emended description of the genus Methylocystis (ex Whittenbury et al. 1970) Bowman et al. 1993.</title>
        <authorList>
            <person name="Kaise H."/>
            <person name="Sawadogo J.B."/>
            <person name="Alam M.S."/>
            <person name="Ueno C."/>
            <person name="Dianou D."/>
            <person name="Shinjo R."/>
            <person name="Asakawa S."/>
        </authorList>
    </citation>
    <scope>NUCLEOTIDE SEQUENCE [LARGE SCALE GENOMIC DNA]</scope>
    <source>
        <strain evidence="2 3">SS37A-Re</strain>
    </source>
</reference>
<organism evidence="2 3">
    <name type="scientific">Methylocystis iwaonis</name>
    <dbReference type="NCBI Taxonomy" id="2885079"/>
    <lineage>
        <taxon>Bacteria</taxon>
        <taxon>Pseudomonadati</taxon>
        <taxon>Pseudomonadota</taxon>
        <taxon>Alphaproteobacteria</taxon>
        <taxon>Hyphomicrobiales</taxon>
        <taxon>Methylocystaceae</taxon>
        <taxon>Methylocystis</taxon>
    </lineage>
</organism>
<dbReference type="PANTHER" id="PTHR46623">
    <property type="entry name" value="CARBOXYMETHYLENEBUTENOLIDASE-RELATED"/>
    <property type="match status" value="1"/>
</dbReference>
<feature type="domain" description="Dienelactone hydrolase" evidence="1">
    <location>
        <begin position="41"/>
        <end position="259"/>
    </location>
</feature>
<dbReference type="Gene3D" id="3.40.50.1820">
    <property type="entry name" value="alpha/beta hydrolase"/>
    <property type="match status" value="1"/>
</dbReference>
<accession>A0ABN6VD32</accession>
<sequence>MKDKHGPGFAAAAGSVSAHTIHTDSAGLETGLTTLPGGAPAYFARPQVGESLPVVLVAEEIFGLHEHIRDVARRLAKLGFFAIAPDYLARYGDPMAAPDIDALRAIAAKVPDTEAMAIFDEALAFATGKGADAARAAVIGFCWGGRIAWLYAAHNRALSACVPWYGRLDGSHTAVQPRWPIDIAGEIDVPTLGLYGGDDPSIPRDVIAQMQDRLAAAGAPAEIIVYDDAPHGFFADYRPSYREREAHDAWGRMRAFLRAQGVG</sequence>
<dbReference type="RefSeq" id="WP_281930999.1">
    <property type="nucleotide sequence ID" value="NZ_AP027142.1"/>
</dbReference>
<gene>
    <name evidence="2" type="ORF">SS37A_10650</name>
</gene>
<keyword evidence="3" id="KW-1185">Reference proteome</keyword>
<dbReference type="Pfam" id="PF01738">
    <property type="entry name" value="DLH"/>
    <property type="match status" value="1"/>
</dbReference>
<dbReference type="InterPro" id="IPR051049">
    <property type="entry name" value="Dienelactone_hydrolase-like"/>
</dbReference>
<dbReference type="Proteomes" id="UP001317629">
    <property type="component" value="Chromosome"/>
</dbReference>
<evidence type="ECO:0000313" key="2">
    <source>
        <dbReference type="EMBL" id="BDV33536.1"/>
    </source>
</evidence>
<dbReference type="SUPFAM" id="SSF53474">
    <property type="entry name" value="alpha/beta-Hydrolases"/>
    <property type="match status" value="1"/>
</dbReference>
<dbReference type="EMBL" id="AP027142">
    <property type="protein sequence ID" value="BDV33536.1"/>
    <property type="molecule type" value="Genomic_DNA"/>
</dbReference>
<dbReference type="InterPro" id="IPR029058">
    <property type="entry name" value="AB_hydrolase_fold"/>
</dbReference>
<dbReference type="InterPro" id="IPR002925">
    <property type="entry name" value="Dienelactn_hydro"/>
</dbReference>
<evidence type="ECO:0000259" key="1">
    <source>
        <dbReference type="Pfam" id="PF01738"/>
    </source>
</evidence>
<protein>
    <submittedName>
        <fullName evidence="2">Carboxymethylenebutenolidase</fullName>
    </submittedName>
</protein>
<dbReference type="PANTHER" id="PTHR46623:SF6">
    <property type="entry name" value="ALPHA_BETA-HYDROLASES SUPERFAMILY PROTEIN"/>
    <property type="match status" value="1"/>
</dbReference>
<name>A0ABN6VD32_9HYPH</name>
<proteinExistence type="predicted"/>